<proteinExistence type="predicted"/>
<sequence>MPRTLSEFRFFTDGMIHHPNYQVTGYELNTPLYSDGADKLRFVYLPEGTVLMGEGGGLLKFPVGSAIIKTFAFGEGEDRRLIETRVLLHRTTGWVALPYRWNEDQTDAKLALAGARIPMTRPDGEEISYRIPNKNQCKTCHSKDGEVIPIGPKARNLPSEWLAQMVDTGHLSAVPSGSDVLPHWTDREGAETADLARAYLDVNCAHCHQPGGGASNSGLDLRWEQYDQTKLGIRKPPVAAGRGAGGHAVSIAPGDPDASILVYRMSSTEAGVAMPELGRSTNDPDGIAVVRKWIEEMPAS</sequence>
<comment type="caution">
    <text evidence="1">The sequence shown here is derived from an EMBL/GenBank/DDBJ whole genome shotgun (WGS) entry which is preliminary data.</text>
</comment>
<dbReference type="InterPro" id="IPR022269">
    <property type="entry name" value="SO_2930-like_C"/>
</dbReference>
<dbReference type="NCBIfam" id="TIGR03806">
    <property type="entry name" value="chp_HNE_0200"/>
    <property type="match status" value="1"/>
</dbReference>
<reference evidence="1" key="1">
    <citation type="submission" date="2021-04" db="EMBL/GenBank/DDBJ databases">
        <authorList>
            <person name="Pira H."/>
            <person name="Risdian C."/>
            <person name="Wink J."/>
        </authorList>
    </citation>
    <scope>NUCLEOTIDE SEQUENCE</scope>
    <source>
        <strain evidence="1">WH158</strain>
    </source>
</reference>
<gene>
    <name evidence="1" type="ORF">KCG46_07750</name>
</gene>
<name>A0A9X1JMI7_9SPHN</name>
<dbReference type="EMBL" id="JAGSPC010000001">
    <property type="protein sequence ID" value="MBV7259464.1"/>
    <property type="molecule type" value="Genomic_DNA"/>
</dbReference>
<evidence type="ECO:0008006" key="3">
    <source>
        <dbReference type="Google" id="ProtNLM"/>
    </source>
</evidence>
<organism evidence="1 2">
    <name type="scientific">Erythrobacter crassostreae</name>
    <dbReference type="NCBI Taxonomy" id="2828328"/>
    <lineage>
        <taxon>Bacteria</taxon>
        <taxon>Pseudomonadati</taxon>
        <taxon>Pseudomonadota</taxon>
        <taxon>Alphaproteobacteria</taxon>
        <taxon>Sphingomonadales</taxon>
        <taxon>Erythrobacteraceae</taxon>
        <taxon>Erythrobacter/Porphyrobacter group</taxon>
        <taxon>Erythrobacter</taxon>
    </lineage>
</organism>
<dbReference type="Proteomes" id="UP001138681">
    <property type="component" value="Unassembled WGS sequence"/>
</dbReference>
<dbReference type="AlphaFoldDB" id="A0A9X1JMI7"/>
<evidence type="ECO:0000313" key="1">
    <source>
        <dbReference type="EMBL" id="MBV7259464.1"/>
    </source>
</evidence>
<protein>
    <recommendedName>
        <fullName evidence="3">Cytochrome c domain-containing protein</fullName>
    </recommendedName>
</protein>
<accession>A0A9X1JMI7</accession>
<keyword evidence="2" id="KW-1185">Reference proteome</keyword>
<evidence type="ECO:0000313" key="2">
    <source>
        <dbReference type="Proteomes" id="UP001138681"/>
    </source>
</evidence>